<name>A0ABU1G2Y9_9GAMM</name>
<evidence type="ECO:0000313" key="3">
    <source>
        <dbReference type="Proteomes" id="UP001264519"/>
    </source>
</evidence>
<dbReference type="EMBL" id="JARWAK010000008">
    <property type="protein sequence ID" value="MDR5867311.1"/>
    <property type="molecule type" value="Genomic_DNA"/>
</dbReference>
<dbReference type="RefSeq" id="WP_309652904.1">
    <property type="nucleotide sequence ID" value="NZ_JARWAK010000008.1"/>
</dbReference>
<sequence>MVDQASNGAGYRLLALDARPYAAIIGVCLALACDMGFLDWLG</sequence>
<keyword evidence="1" id="KW-0812">Transmembrane</keyword>
<feature type="transmembrane region" description="Helical" evidence="1">
    <location>
        <begin position="20"/>
        <end position="41"/>
    </location>
</feature>
<accession>A0ABU1G2Y9</accession>
<keyword evidence="1" id="KW-0472">Membrane</keyword>
<evidence type="ECO:0000313" key="2">
    <source>
        <dbReference type="EMBL" id="MDR5867311.1"/>
    </source>
</evidence>
<protein>
    <submittedName>
        <fullName evidence="2">Uncharacterized protein</fullName>
    </submittedName>
</protein>
<keyword evidence="3" id="KW-1185">Reference proteome</keyword>
<keyword evidence="1" id="KW-1133">Transmembrane helix</keyword>
<organism evidence="2 3">
    <name type="scientific">Halomonas koreensis</name>
    <dbReference type="NCBI Taxonomy" id="245385"/>
    <lineage>
        <taxon>Bacteria</taxon>
        <taxon>Pseudomonadati</taxon>
        <taxon>Pseudomonadota</taxon>
        <taxon>Gammaproteobacteria</taxon>
        <taxon>Oceanospirillales</taxon>
        <taxon>Halomonadaceae</taxon>
        <taxon>Halomonas</taxon>
    </lineage>
</organism>
<comment type="caution">
    <text evidence="2">The sequence shown here is derived from an EMBL/GenBank/DDBJ whole genome shotgun (WGS) entry which is preliminary data.</text>
</comment>
<evidence type="ECO:0000256" key="1">
    <source>
        <dbReference type="SAM" id="Phobius"/>
    </source>
</evidence>
<gene>
    <name evidence="2" type="ORF">QC818_10965</name>
</gene>
<proteinExistence type="predicted"/>
<reference evidence="2 3" key="1">
    <citation type="submission" date="2023-04" db="EMBL/GenBank/DDBJ databases">
        <title>A long-awaited taxogenomic arrangement of the family Halomonadaceae.</title>
        <authorList>
            <person name="De La Haba R."/>
            <person name="Chuvochina M."/>
            <person name="Wittouck S."/>
            <person name="Arahal D.R."/>
            <person name="Sanchez-Porro C."/>
            <person name="Hugenholtz P."/>
            <person name="Ventosa A."/>
        </authorList>
    </citation>
    <scope>NUCLEOTIDE SEQUENCE [LARGE SCALE GENOMIC DNA]</scope>
    <source>
        <strain evidence="2 3">DSM 23530</strain>
    </source>
</reference>
<dbReference type="Proteomes" id="UP001264519">
    <property type="component" value="Unassembled WGS sequence"/>
</dbReference>